<protein>
    <submittedName>
        <fullName evidence="3">Uncharacterized protein</fullName>
    </submittedName>
</protein>
<evidence type="ECO:0000256" key="1">
    <source>
        <dbReference type="SAM" id="MobiDB-lite"/>
    </source>
</evidence>
<evidence type="ECO:0000256" key="2">
    <source>
        <dbReference type="SAM" id="Phobius"/>
    </source>
</evidence>
<dbReference type="AlphaFoldDB" id="A0A5B8R2D4"/>
<keyword evidence="2" id="KW-0812">Transmembrane</keyword>
<feature type="compositionally biased region" description="Low complexity" evidence="1">
    <location>
        <begin position="17"/>
        <end position="42"/>
    </location>
</feature>
<feature type="transmembrane region" description="Helical" evidence="2">
    <location>
        <begin position="53"/>
        <end position="77"/>
    </location>
</feature>
<keyword evidence="2" id="KW-1133">Transmembrane helix</keyword>
<accession>A0A5B8R2D4</accession>
<name>A0A5B8R2D4_9GAMM</name>
<dbReference type="RefSeq" id="WP_011711593.1">
    <property type="nucleotide sequence ID" value="NZ_CP076856.1"/>
</dbReference>
<feature type="region of interest" description="Disordered" evidence="1">
    <location>
        <begin position="1"/>
        <end position="42"/>
    </location>
</feature>
<evidence type="ECO:0000313" key="3">
    <source>
        <dbReference type="EMBL" id="QDZ92984.1"/>
    </source>
</evidence>
<sequence length="180" mass="19525">MTTENVNSEKLEPTIGALAEPEQAAPAEVAQSVAEPTPATPAAPQGLSPVKMIMVMAGLVLLFGVMKFGMSFFGTGVSAEQTNTQSKIVVADLGEMFQQWSKESVNQADLSSAAQELGQLYFDMGYLVIDSSMTLRIPEEFKMDIPRAEVLLRIKQIRSEYQDEGKVPPSPQQLLQMAGN</sequence>
<organism evidence="3">
    <name type="scientific">Shewanella decolorationis</name>
    <dbReference type="NCBI Taxonomy" id="256839"/>
    <lineage>
        <taxon>Bacteria</taxon>
        <taxon>Pseudomonadati</taxon>
        <taxon>Pseudomonadota</taxon>
        <taxon>Gammaproteobacteria</taxon>
        <taxon>Alteromonadales</taxon>
        <taxon>Shewanellaceae</taxon>
        <taxon>Shewanella</taxon>
    </lineage>
</organism>
<proteinExistence type="predicted"/>
<keyword evidence="2" id="KW-0472">Membrane</keyword>
<dbReference type="EMBL" id="CP031775">
    <property type="protein sequence ID" value="QDZ92984.1"/>
    <property type="molecule type" value="Genomic_DNA"/>
</dbReference>
<reference evidence="3" key="1">
    <citation type="journal article" date="2019" name="Ecotoxicol. Environ. Saf.">
        <title>Microbial characterization of heavy metal resistant bacterial strains isolated from an electroplating wastewater treatment plant.</title>
        <authorList>
            <person name="Cai X."/>
            <person name="Zheng X."/>
            <person name="Zhang D."/>
            <person name="Iqbal W."/>
            <person name="Liu C."/>
            <person name="Yang B."/>
            <person name="Zhao X."/>
            <person name="Lu X."/>
            <person name="Mao Y."/>
        </authorList>
    </citation>
    <scope>NUCLEOTIDE SEQUENCE [LARGE SCALE GENOMIC DNA]</scope>
    <source>
        <strain evidence="3">Ni1-3</strain>
    </source>
</reference>
<gene>
    <name evidence="3" type="ORF">D0436_22435</name>
</gene>